<accession>A0A7D8YL49</accession>
<dbReference type="Gene3D" id="1.25.40.10">
    <property type="entry name" value="Tetratricopeptide repeat domain"/>
    <property type="match status" value="1"/>
</dbReference>
<keyword evidence="4" id="KW-1185">Reference proteome</keyword>
<dbReference type="Proteomes" id="UP000481288">
    <property type="component" value="Unassembled WGS sequence"/>
</dbReference>
<reference evidence="3 4" key="1">
    <citation type="submission" date="2018-05" db="EMBL/GenBank/DDBJ databases">
        <title>Whole genome sequencing for identification of molecular markers to develop diagnostic detection tools for the regulated plant pathogen Lachnellula willkommii.</title>
        <authorList>
            <person name="Giroux E."/>
            <person name="Bilodeau G."/>
        </authorList>
    </citation>
    <scope>NUCLEOTIDE SEQUENCE [LARGE SCALE GENOMIC DNA]</scope>
    <source>
        <strain evidence="3 4">CBS 625.97</strain>
    </source>
</reference>
<gene>
    <name evidence="3" type="ORF">LCER1_G006560</name>
</gene>
<sequence>MATSNSEAEPTATSLREEGNAFYNSGKLLEACDKYAKAKKLAPQDSLPPRNLSAALYELGRYKGCIATAHMALTLVRAEGMEDMQQQEQKLENRIAKAKIHVYKATDTTQLQTRKRLLEYIPRYKPYTFTTTEYFSVGHDTATSLFDPVTIRTYKPDLKSVSFFFGGAGDCRNVLRTLIDISDQEKKKEVTERTYHVTVNDIAKSAISRNIILWMLLEDLSGVEPGSDKAEMLLNTIFFIYVSTVMPPYAFDQMTNTIDRALGLLTKGKQPVSWLYLHERDMTKYIEALTDWQGKAKDIFTSAEMIERVSMKMWLSKVEADGQFRKEKQMYISAAVLYPSEKVLRQQDPKMLELIKKHSTKSEANVGIFTKHLRDNWHSNTTLIDVQYYNNLLSRNQEQDFDVGFDPFQSLVHFPADEMVTKPLKPTRLFDHMSPFFQEVANSIKFLGNRLQVEAILGDYVDVAEEIQMGFYSSVEGDDSAGRFRPMGFPTHYDRVHLSNVPDYMGGHLTTFLYALPLCRRCPSVFVKANCLRNSSSFNTVLDYLSEYQLITDDKMLLQLAQTVILIRENKDFPWPMAYYTYYTWSGSNAHSYPDLLPRKAFTKWFYGLFFRWALPFNQNPRVVAEIILSPLNLTILFRLIPHLCTLGYPAHWLSEILTNIITNNVITTARPPRTKPMRPADVKRKYAEKKLCTAPFAHELATLAALFQPLLPFAVLSPLVPSLGSVYKYTFHLPSYITTQGQSSSLALVFIDHSLLPPLGKSGFMAFKTNLRLILDPSWGDEVDGTVKGGHWDTMRERGLRVWSTLKWDAERREASAWMGE</sequence>
<feature type="repeat" description="TPR" evidence="1">
    <location>
        <begin position="12"/>
        <end position="45"/>
    </location>
</feature>
<feature type="non-terminal residue" evidence="3">
    <location>
        <position position="822"/>
    </location>
</feature>
<evidence type="ECO:0000259" key="2">
    <source>
        <dbReference type="Pfam" id="PF14737"/>
    </source>
</evidence>
<dbReference type="AlphaFoldDB" id="A0A7D8YL49"/>
<comment type="caution">
    <text evidence="3">The sequence shown here is derived from an EMBL/GenBank/DDBJ whole genome shotgun (WGS) entry which is preliminary data.</text>
</comment>
<name>A0A7D8YL49_9HELO</name>
<dbReference type="EMBL" id="QGMG01000416">
    <property type="protein sequence ID" value="TVY53752.1"/>
    <property type="molecule type" value="Genomic_DNA"/>
</dbReference>
<proteinExistence type="predicted"/>
<keyword evidence="1" id="KW-0802">TPR repeat</keyword>
<protein>
    <recommendedName>
        <fullName evidence="2">DUF4470 domain-containing protein</fullName>
    </recommendedName>
</protein>
<dbReference type="InterPro" id="IPR027974">
    <property type="entry name" value="DUF4470"/>
</dbReference>
<dbReference type="SUPFAM" id="SSF48452">
    <property type="entry name" value="TPR-like"/>
    <property type="match status" value="1"/>
</dbReference>
<dbReference type="OrthoDB" id="2423701at2759"/>
<dbReference type="InterPro" id="IPR011990">
    <property type="entry name" value="TPR-like_helical_dom_sf"/>
</dbReference>
<evidence type="ECO:0000313" key="3">
    <source>
        <dbReference type="EMBL" id="TVY53752.1"/>
    </source>
</evidence>
<dbReference type="PROSITE" id="PS50005">
    <property type="entry name" value="TPR"/>
    <property type="match status" value="1"/>
</dbReference>
<dbReference type="InterPro" id="IPR019734">
    <property type="entry name" value="TPR_rpt"/>
</dbReference>
<feature type="domain" description="DUF4470" evidence="2">
    <location>
        <begin position="137"/>
        <end position="235"/>
    </location>
</feature>
<dbReference type="Pfam" id="PF14737">
    <property type="entry name" value="DUF4470"/>
    <property type="match status" value="1"/>
</dbReference>
<organism evidence="3 4">
    <name type="scientific">Lachnellula cervina</name>
    <dbReference type="NCBI Taxonomy" id="1316786"/>
    <lineage>
        <taxon>Eukaryota</taxon>
        <taxon>Fungi</taxon>
        <taxon>Dikarya</taxon>
        <taxon>Ascomycota</taxon>
        <taxon>Pezizomycotina</taxon>
        <taxon>Leotiomycetes</taxon>
        <taxon>Helotiales</taxon>
        <taxon>Lachnaceae</taxon>
        <taxon>Lachnellula</taxon>
    </lineage>
</organism>
<evidence type="ECO:0000313" key="4">
    <source>
        <dbReference type="Proteomes" id="UP000481288"/>
    </source>
</evidence>
<evidence type="ECO:0000256" key="1">
    <source>
        <dbReference type="PROSITE-ProRule" id="PRU00339"/>
    </source>
</evidence>